<dbReference type="PANTHER" id="PTHR42939:SF1">
    <property type="entry name" value="ABC TRANSPORTER ATP-BINDING PROTEIN ALBC-RELATED"/>
    <property type="match status" value="1"/>
</dbReference>
<protein>
    <submittedName>
        <fullName evidence="5">ABC transporter ATP-binding protein</fullName>
    </submittedName>
</protein>
<keyword evidence="3 5" id="KW-0067">ATP-binding</keyword>
<accession>A0A841YDW0</accession>
<proteinExistence type="predicted"/>
<dbReference type="GO" id="GO:0016887">
    <property type="term" value="F:ATP hydrolysis activity"/>
    <property type="evidence" value="ECO:0007669"/>
    <property type="project" value="InterPro"/>
</dbReference>
<evidence type="ECO:0000256" key="2">
    <source>
        <dbReference type="ARBA" id="ARBA00022741"/>
    </source>
</evidence>
<feature type="domain" description="ABC transporter" evidence="4">
    <location>
        <begin position="3"/>
        <end position="230"/>
    </location>
</feature>
<evidence type="ECO:0000259" key="4">
    <source>
        <dbReference type="PROSITE" id="PS50893"/>
    </source>
</evidence>
<evidence type="ECO:0000313" key="5">
    <source>
        <dbReference type="EMBL" id="MBC1398338.1"/>
    </source>
</evidence>
<name>A0A841YDW0_9LIST</name>
<comment type="caution">
    <text evidence="5">The sequence shown here is derived from an EMBL/GenBank/DDBJ whole genome shotgun (WGS) entry which is preliminary data.</text>
</comment>
<dbReference type="PANTHER" id="PTHR42939">
    <property type="entry name" value="ABC TRANSPORTER ATP-BINDING PROTEIN ALBC-RELATED"/>
    <property type="match status" value="1"/>
</dbReference>
<organism evidence="5 6">
    <name type="scientific">Listeria fleischmannii</name>
    <dbReference type="NCBI Taxonomy" id="1069827"/>
    <lineage>
        <taxon>Bacteria</taxon>
        <taxon>Bacillati</taxon>
        <taxon>Bacillota</taxon>
        <taxon>Bacilli</taxon>
        <taxon>Bacillales</taxon>
        <taxon>Listeriaceae</taxon>
        <taxon>Listeria</taxon>
    </lineage>
</organism>
<evidence type="ECO:0000256" key="3">
    <source>
        <dbReference type="ARBA" id="ARBA00022840"/>
    </source>
</evidence>
<dbReference type="SMART" id="SM00382">
    <property type="entry name" value="AAA"/>
    <property type="match status" value="1"/>
</dbReference>
<evidence type="ECO:0000256" key="1">
    <source>
        <dbReference type="ARBA" id="ARBA00022448"/>
    </source>
</evidence>
<dbReference type="EMBL" id="JAARPY010000004">
    <property type="protein sequence ID" value="MBC1398338.1"/>
    <property type="molecule type" value="Genomic_DNA"/>
</dbReference>
<dbReference type="PROSITE" id="PS50893">
    <property type="entry name" value="ABC_TRANSPORTER_2"/>
    <property type="match status" value="1"/>
</dbReference>
<dbReference type="InterPro" id="IPR003439">
    <property type="entry name" value="ABC_transporter-like_ATP-bd"/>
</dbReference>
<dbReference type="InterPro" id="IPR027417">
    <property type="entry name" value="P-loop_NTPase"/>
</dbReference>
<keyword evidence="2" id="KW-0547">Nucleotide-binding</keyword>
<dbReference type="InterPro" id="IPR025302">
    <property type="entry name" value="DrrA1/2-like_C"/>
</dbReference>
<sequence length="300" mass="33698">MSLELQHVTKQFGAKTAVDDLSFKIEPGKILGLIGQNGAGKTTTFRLVLHFIEATSGEITWEGQPTTKIDPNLIGYLPEERGLYPNVTIEEQLLFFAELKGMSRKRVLPEIDRWLAHAEVVGKKTDLVKTLSKGNQQKIQLISTVLHNPKLLILDEPFSGLDPVNAEILKSIVFEMSARGTAIIFSSHRMENVEELCDSLLMLKKGKTVLRGNTDSVKESFGHKRIRLKSPYPKKELLALPGVVQISEKPGDILQLELENETFAEPIFQYVTKDGFIPMFSLEPPTLEEIFKWKAGEENE</sequence>
<evidence type="ECO:0000313" key="6">
    <source>
        <dbReference type="Proteomes" id="UP000571128"/>
    </source>
</evidence>
<dbReference type="Gene3D" id="3.40.50.300">
    <property type="entry name" value="P-loop containing nucleotide triphosphate hydrolases"/>
    <property type="match status" value="1"/>
</dbReference>
<keyword evidence="1" id="KW-0813">Transport</keyword>
<dbReference type="Pfam" id="PF00005">
    <property type="entry name" value="ABC_tran"/>
    <property type="match status" value="1"/>
</dbReference>
<gene>
    <name evidence="5" type="ORF">HB844_05595</name>
</gene>
<dbReference type="InterPro" id="IPR017871">
    <property type="entry name" value="ABC_transporter-like_CS"/>
</dbReference>
<dbReference type="RefSeq" id="WP_007548578.1">
    <property type="nucleotide sequence ID" value="NZ_JAARPY010000004.1"/>
</dbReference>
<dbReference type="Proteomes" id="UP000571128">
    <property type="component" value="Unassembled WGS sequence"/>
</dbReference>
<reference evidence="5 6" key="1">
    <citation type="submission" date="2020-03" db="EMBL/GenBank/DDBJ databases">
        <title>Soil Listeria distribution.</title>
        <authorList>
            <person name="Liao J."/>
            <person name="Wiedmann M."/>
        </authorList>
    </citation>
    <scope>NUCLEOTIDE SEQUENCE [LARGE SCALE GENOMIC DNA]</scope>
    <source>
        <strain evidence="5 6">FSL L7-1645</strain>
    </source>
</reference>
<dbReference type="AlphaFoldDB" id="A0A841YDW0"/>
<dbReference type="GO" id="GO:0005524">
    <property type="term" value="F:ATP binding"/>
    <property type="evidence" value="ECO:0007669"/>
    <property type="project" value="UniProtKB-KW"/>
</dbReference>
<dbReference type="PROSITE" id="PS00211">
    <property type="entry name" value="ABC_TRANSPORTER_1"/>
    <property type="match status" value="1"/>
</dbReference>
<dbReference type="InterPro" id="IPR051782">
    <property type="entry name" value="ABC_Transporter_VariousFunc"/>
</dbReference>
<dbReference type="SUPFAM" id="SSF52540">
    <property type="entry name" value="P-loop containing nucleoside triphosphate hydrolases"/>
    <property type="match status" value="1"/>
</dbReference>
<dbReference type="Pfam" id="PF13732">
    <property type="entry name" value="DrrA1-3_C"/>
    <property type="match status" value="1"/>
</dbReference>
<dbReference type="InterPro" id="IPR003593">
    <property type="entry name" value="AAA+_ATPase"/>
</dbReference>